<reference evidence="1" key="1">
    <citation type="submission" date="2022-10" db="EMBL/GenBank/DDBJ databases">
        <title>Rhodococcus ferula Z13 complete genome.</title>
        <authorList>
            <person name="Long X."/>
            <person name="Zang M."/>
        </authorList>
    </citation>
    <scope>NUCLEOTIDE SEQUENCE</scope>
    <source>
        <strain evidence="1">Z13</strain>
    </source>
</reference>
<evidence type="ECO:0000313" key="2">
    <source>
        <dbReference type="Proteomes" id="UP001156484"/>
    </source>
</evidence>
<evidence type="ECO:0000313" key="1">
    <source>
        <dbReference type="EMBL" id="UYP18453.1"/>
    </source>
</evidence>
<protein>
    <submittedName>
        <fullName evidence="1">Helix-turn-helix domain-containing protein</fullName>
    </submittedName>
</protein>
<accession>A0ACD4DEN2</accession>
<gene>
    <name evidence="1" type="ORF">OED52_17615</name>
</gene>
<keyword evidence="2" id="KW-1185">Reference proteome</keyword>
<sequence>MSIEAITWALEHAEIPSPTPSGMPSAPTLTLVLLGLANHASRSGRHAYPSVRTLARYARISERQVQRCLDALVELGLISRGDQARVAAAISREDRRPVLYNLAMRGGDHLSPRTTTRGDRATRHGVTGTSERGDTHVTRTALEPRNEPAARGGTLPQSTVDWQGRQQQRDRIDQLAAACRRAGLTARFDTLNAEKAALVERSIEVHGVDALVRAALQRHRPHDPARSAAAWVPTWQALQPPRPPALPKCGKCDEYGWLPDDDLGRAVRCPCRGVKSGSIYEASKRAAQETVGTCTQSFQAGSAQPVYVTGT</sequence>
<name>A0ACD4DEN2_9NOCA</name>
<dbReference type="Proteomes" id="UP001156484">
    <property type="component" value="Chromosome"/>
</dbReference>
<organism evidence="1 2">
    <name type="scientific">Rhodococcus sacchari</name>
    <dbReference type="NCBI Taxonomy" id="2962047"/>
    <lineage>
        <taxon>Bacteria</taxon>
        <taxon>Bacillati</taxon>
        <taxon>Actinomycetota</taxon>
        <taxon>Actinomycetes</taxon>
        <taxon>Mycobacteriales</taxon>
        <taxon>Nocardiaceae</taxon>
        <taxon>Rhodococcus</taxon>
    </lineage>
</organism>
<dbReference type="EMBL" id="CP107551">
    <property type="protein sequence ID" value="UYP18453.1"/>
    <property type="molecule type" value="Genomic_DNA"/>
</dbReference>
<proteinExistence type="predicted"/>